<protein>
    <submittedName>
        <fullName evidence="1">Uncharacterized protein</fullName>
    </submittedName>
</protein>
<dbReference type="RefSeq" id="WP_274676336.1">
    <property type="nucleotide sequence ID" value="NZ_JAKNAX010000104.1"/>
</dbReference>
<sequence length="93" mass="10645">MRQVKWLRCNAETWSVRCSPLNWALCKAGKIGIILFLRSLKPSFRIVGKIRFFCPDSLPNLAVKHAKICELPHLVSGLVRGWLCRLKVWKGQG</sequence>
<gene>
    <name evidence="1" type="ORF">L9X51_18170</name>
</gene>
<comment type="caution">
    <text evidence="1">The sequence shown here is derived from an EMBL/GenBank/DDBJ whole genome shotgun (WGS) entry which is preliminary data.</text>
</comment>
<dbReference type="AlphaFoldDB" id="A0A9X4J1U7"/>
<organism evidence="1 2">
    <name type="scientific">Vibrio aestuarianus</name>
    <dbReference type="NCBI Taxonomy" id="28171"/>
    <lineage>
        <taxon>Bacteria</taxon>
        <taxon>Pseudomonadati</taxon>
        <taxon>Pseudomonadota</taxon>
        <taxon>Gammaproteobacteria</taxon>
        <taxon>Vibrionales</taxon>
        <taxon>Vibrionaceae</taxon>
        <taxon>Vibrio</taxon>
    </lineage>
</organism>
<accession>A0A9X4J1U7</accession>
<evidence type="ECO:0000313" key="1">
    <source>
        <dbReference type="EMBL" id="MDE1348301.1"/>
    </source>
</evidence>
<evidence type="ECO:0000313" key="2">
    <source>
        <dbReference type="Proteomes" id="UP001140978"/>
    </source>
</evidence>
<dbReference type="EMBL" id="JAKNAX010000104">
    <property type="protein sequence ID" value="MDE1348301.1"/>
    <property type="molecule type" value="Genomic_DNA"/>
</dbReference>
<dbReference type="Proteomes" id="UP001140978">
    <property type="component" value="Unassembled WGS sequence"/>
</dbReference>
<reference evidence="1" key="1">
    <citation type="submission" date="2022-02" db="EMBL/GenBank/DDBJ databases">
        <title>Emergence and expansion in Europe of a Vibrio aestuarianus clonal complex pathogenic for oysters.</title>
        <authorList>
            <person name="Mesnil A."/>
            <person name="Travers M.-A."/>
        </authorList>
    </citation>
    <scope>NUCLEOTIDE SEQUENCE</scope>
    <source>
        <strain evidence="1">19_064_15T1</strain>
    </source>
</reference>
<proteinExistence type="predicted"/>
<name>A0A9X4J1U7_9VIBR</name>